<dbReference type="GeneID" id="36621564"/>
<dbReference type="EMBL" id="KZ679680">
    <property type="protein sequence ID" value="PTB54549.1"/>
    <property type="molecule type" value="Genomic_DNA"/>
</dbReference>
<protein>
    <submittedName>
        <fullName evidence="2">Uncharacterized protein</fullName>
    </submittedName>
</protein>
<keyword evidence="3" id="KW-1185">Reference proteome</keyword>
<evidence type="ECO:0000313" key="2">
    <source>
        <dbReference type="EMBL" id="PTB54549.1"/>
    </source>
</evidence>
<organism evidence="2 3">
    <name type="scientific">Trichoderma harzianum CBS 226.95</name>
    <dbReference type="NCBI Taxonomy" id="983964"/>
    <lineage>
        <taxon>Eukaryota</taxon>
        <taxon>Fungi</taxon>
        <taxon>Dikarya</taxon>
        <taxon>Ascomycota</taxon>
        <taxon>Pezizomycotina</taxon>
        <taxon>Sordariomycetes</taxon>
        <taxon>Hypocreomycetidae</taxon>
        <taxon>Hypocreales</taxon>
        <taxon>Hypocreaceae</taxon>
        <taxon>Trichoderma</taxon>
    </lineage>
</organism>
<gene>
    <name evidence="2" type="ORF">M431DRAFT_16520</name>
</gene>
<name>A0A2T4ABT6_TRIHA</name>
<sequence length="158" mass="17907">MPSSILSASRPASWRPVGSSNNFVRPGPRLVLPEAERIRSEAAMKALAEDLRMFQIMERSEFIIMPKFRKQEKAMMKWLALGKDQGIPLRESPSGSGGTSDQVCVDVDDPEADRVENDLESQGYQMTEEFEQSDNEEHYVDNDQTDAYYADGPCTYQY</sequence>
<feature type="region of interest" description="Disordered" evidence="1">
    <location>
        <begin position="1"/>
        <end position="20"/>
    </location>
</feature>
<reference evidence="2 3" key="1">
    <citation type="submission" date="2016-07" db="EMBL/GenBank/DDBJ databases">
        <title>Multiple horizontal gene transfer events from other fungi enriched the ability of initially mycotrophic Trichoderma (Ascomycota) to feed on dead plant biomass.</title>
        <authorList>
            <consortium name="DOE Joint Genome Institute"/>
            <person name="Aerts A."/>
            <person name="Atanasova L."/>
            <person name="Chenthamara K."/>
            <person name="Zhang J."/>
            <person name="Grujic M."/>
            <person name="Henrissat B."/>
            <person name="Kuo A."/>
            <person name="Salamov A."/>
            <person name="Lipzen A."/>
            <person name="Labutti K."/>
            <person name="Barry K."/>
            <person name="Miao Y."/>
            <person name="Rahimi M.J."/>
            <person name="Shen Q."/>
            <person name="Grigoriev I.V."/>
            <person name="Kubicek C.P."/>
            <person name="Druzhinina I.S."/>
        </authorList>
    </citation>
    <scope>NUCLEOTIDE SEQUENCE [LARGE SCALE GENOMIC DNA]</scope>
    <source>
        <strain evidence="2 3">CBS 226.95</strain>
    </source>
</reference>
<accession>A0A2T4ABT6</accession>
<feature type="region of interest" description="Disordered" evidence="1">
    <location>
        <begin position="86"/>
        <end position="158"/>
    </location>
</feature>
<evidence type="ECO:0000313" key="3">
    <source>
        <dbReference type="Proteomes" id="UP000241690"/>
    </source>
</evidence>
<dbReference type="AlphaFoldDB" id="A0A2T4ABT6"/>
<dbReference type="RefSeq" id="XP_024774226.1">
    <property type="nucleotide sequence ID" value="XM_024913005.1"/>
</dbReference>
<evidence type="ECO:0000256" key="1">
    <source>
        <dbReference type="SAM" id="MobiDB-lite"/>
    </source>
</evidence>
<dbReference type="Proteomes" id="UP000241690">
    <property type="component" value="Unassembled WGS sequence"/>
</dbReference>
<proteinExistence type="predicted"/>